<evidence type="ECO:0000313" key="2">
    <source>
        <dbReference type="EMBL" id="KAA6304193.1"/>
    </source>
</evidence>
<keyword evidence="2" id="KW-0808">Transferase</keyword>
<dbReference type="InterPro" id="IPR053888">
    <property type="entry name" value="MRM3-like_sub_bind"/>
</dbReference>
<proteinExistence type="predicted"/>
<comment type="caution">
    <text evidence="2">The sequence shown here is derived from an EMBL/GenBank/DDBJ whole genome shotgun (WGS) entry which is preliminary data.</text>
</comment>
<feature type="non-terminal residue" evidence="2">
    <location>
        <position position="37"/>
    </location>
</feature>
<organism evidence="2">
    <name type="scientific">termite gut metagenome</name>
    <dbReference type="NCBI Taxonomy" id="433724"/>
    <lineage>
        <taxon>unclassified sequences</taxon>
        <taxon>metagenomes</taxon>
        <taxon>organismal metagenomes</taxon>
    </lineage>
</organism>
<dbReference type="EMBL" id="SNRY01011709">
    <property type="protein sequence ID" value="KAA6304193.1"/>
    <property type="molecule type" value="Genomic_DNA"/>
</dbReference>
<dbReference type="AlphaFoldDB" id="A0A5J4P666"/>
<dbReference type="GO" id="GO:0008168">
    <property type="term" value="F:methyltransferase activity"/>
    <property type="evidence" value="ECO:0007669"/>
    <property type="project" value="UniProtKB-KW"/>
</dbReference>
<sequence>MSISKSNIKRIRLLEQKKHRKEEGVFLAEGPKLIADL</sequence>
<name>A0A5J4P666_9ZZZZ</name>
<keyword evidence="2" id="KW-0489">Methyltransferase</keyword>
<dbReference type="GO" id="GO:0032259">
    <property type="term" value="P:methylation"/>
    <property type="evidence" value="ECO:0007669"/>
    <property type="project" value="UniProtKB-KW"/>
</dbReference>
<dbReference type="InterPro" id="IPR029064">
    <property type="entry name" value="Ribosomal_eL30-like_sf"/>
</dbReference>
<accession>A0A5J4P666</accession>
<dbReference type="EC" id="2.1.1.185" evidence="2"/>
<dbReference type="SUPFAM" id="SSF55315">
    <property type="entry name" value="L30e-like"/>
    <property type="match status" value="1"/>
</dbReference>
<feature type="domain" description="MRM3-like substrate binding" evidence="1">
    <location>
        <begin position="6"/>
        <end position="36"/>
    </location>
</feature>
<protein>
    <submittedName>
        <fullName evidence="2">23S rRNA (Guanosine-2'-O-)-methyltransferase RlmB</fullName>
        <ecNumber evidence="2">2.1.1.185</ecNumber>
    </submittedName>
</protein>
<dbReference type="Pfam" id="PF22435">
    <property type="entry name" value="MRM3-like_sub_bind"/>
    <property type="match status" value="1"/>
</dbReference>
<reference evidence="2" key="1">
    <citation type="submission" date="2019-03" db="EMBL/GenBank/DDBJ databases">
        <title>Single cell metagenomics reveals metabolic interactions within the superorganism composed of flagellate Streblomastix strix and complex community of Bacteroidetes bacteria on its surface.</title>
        <authorList>
            <person name="Treitli S.C."/>
            <person name="Kolisko M."/>
            <person name="Husnik F."/>
            <person name="Keeling P."/>
            <person name="Hampl V."/>
        </authorList>
    </citation>
    <scope>NUCLEOTIDE SEQUENCE</scope>
    <source>
        <strain evidence="2">STM</strain>
    </source>
</reference>
<dbReference type="Gene3D" id="3.30.1330.30">
    <property type="match status" value="1"/>
</dbReference>
<gene>
    <name evidence="2" type="ORF">EZS27_044164</name>
</gene>
<evidence type="ECO:0000259" key="1">
    <source>
        <dbReference type="Pfam" id="PF22435"/>
    </source>
</evidence>